<dbReference type="InterPro" id="IPR052906">
    <property type="entry name" value="Type_IV_Methyl-Rstrct_Enzyme"/>
</dbReference>
<evidence type="ECO:0000259" key="2">
    <source>
        <dbReference type="Pfam" id="PF04471"/>
    </source>
</evidence>
<dbReference type="Proteomes" id="UP000273001">
    <property type="component" value="Chromosome"/>
</dbReference>
<accession>A0ABM6Z2U8</accession>
<proteinExistence type="predicted"/>
<feature type="domain" description="Restriction endonuclease type IV Mrr" evidence="2">
    <location>
        <begin position="195"/>
        <end position="300"/>
    </location>
</feature>
<evidence type="ECO:0000256" key="1">
    <source>
        <dbReference type="SAM" id="MobiDB-lite"/>
    </source>
</evidence>
<dbReference type="EMBL" id="CP032514">
    <property type="protein sequence ID" value="AYD89560.1"/>
    <property type="molecule type" value="Genomic_DNA"/>
</dbReference>
<name>A0ABM6Z2U8_9ACTO</name>
<evidence type="ECO:0000313" key="3">
    <source>
        <dbReference type="EMBL" id="AYD89560.1"/>
    </source>
</evidence>
<dbReference type="GO" id="GO:0004519">
    <property type="term" value="F:endonuclease activity"/>
    <property type="evidence" value="ECO:0007669"/>
    <property type="project" value="UniProtKB-KW"/>
</dbReference>
<dbReference type="Gene3D" id="3.40.1350.10">
    <property type="match status" value="1"/>
</dbReference>
<evidence type="ECO:0000313" key="4">
    <source>
        <dbReference type="Proteomes" id="UP000273001"/>
    </source>
</evidence>
<sequence>MHGVRPVLTTSLLPALILLGLTALVITRSGPLTQLLLRDAASRQLSVRLSPRFRVLPLLRRQVPGSFTLAYPRWPYTDSSSSRGYEETDDRGSGPWSVLEVGRWKILCHDVYHLYELVLEVRAAGTPVAYSDHEILTRRAARDQVHPLQGLTVLAGDEGPSATTVGAGDHAASETDPGDTHRGLDAIIAHCDSRPTAFESFCADLFRAHGYHVAVTPSSRPRGFNLRLLRNQRISLVECLYDQHDPVDVPVVERLRSASAREHADALVVVTTGSFTLEATSLARQKDVRLVDGQKLVAMCRQVWGTFLESTAPTEVGPVHDVVGASSRIPGGGPHHDRERQAQERGFSRISQVSMTSPSAMSLNPRLIPHS</sequence>
<gene>
    <name evidence="3" type="ORF">D5R93_04910</name>
</gene>
<reference evidence="3 4" key="1">
    <citation type="submission" date="2018-09" db="EMBL/GenBank/DDBJ databases">
        <authorList>
            <person name="Li J."/>
        </authorList>
    </citation>
    <scope>NUCLEOTIDE SEQUENCE [LARGE SCALE GENOMIC DNA]</scope>
    <source>
        <strain evidence="3 4">2129</strain>
    </source>
</reference>
<dbReference type="PANTHER" id="PTHR30015">
    <property type="entry name" value="MRR RESTRICTION SYSTEM PROTEIN"/>
    <property type="match status" value="1"/>
</dbReference>
<keyword evidence="3" id="KW-0540">Nuclease</keyword>
<keyword evidence="3" id="KW-0378">Hydrolase</keyword>
<dbReference type="InterPro" id="IPR007560">
    <property type="entry name" value="Restrct_endonuc_IV_Mrr"/>
</dbReference>
<keyword evidence="4" id="KW-1185">Reference proteome</keyword>
<dbReference type="InterPro" id="IPR011856">
    <property type="entry name" value="tRNA_endonuc-like_dom_sf"/>
</dbReference>
<dbReference type="InterPro" id="IPR011335">
    <property type="entry name" value="Restrct_endonuc-II-like"/>
</dbReference>
<dbReference type="SUPFAM" id="SSF52980">
    <property type="entry name" value="Restriction endonuclease-like"/>
    <property type="match status" value="1"/>
</dbReference>
<dbReference type="Pfam" id="PF04471">
    <property type="entry name" value="Mrr_cat"/>
    <property type="match status" value="1"/>
</dbReference>
<dbReference type="PANTHER" id="PTHR30015:SF7">
    <property type="entry name" value="TYPE IV METHYL-DIRECTED RESTRICTION ENZYME ECOKMRR"/>
    <property type="match status" value="1"/>
</dbReference>
<feature type="region of interest" description="Disordered" evidence="1">
    <location>
        <begin position="351"/>
        <end position="371"/>
    </location>
</feature>
<keyword evidence="3" id="KW-0255">Endonuclease</keyword>
<feature type="compositionally biased region" description="Polar residues" evidence="1">
    <location>
        <begin position="351"/>
        <end position="362"/>
    </location>
</feature>
<protein>
    <submittedName>
        <fullName evidence="3">Restriction endonuclease</fullName>
    </submittedName>
</protein>
<organism evidence="3 4">
    <name type="scientific">Actinomyces lilanjuaniae</name>
    <dbReference type="NCBI Taxonomy" id="2321394"/>
    <lineage>
        <taxon>Bacteria</taxon>
        <taxon>Bacillati</taxon>
        <taxon>Actinomycetota</taxon>
        <taxon>Actinomycetes</taxon>
        <taxon>Actinomycetales</taxon>
        <taxon>Actinomycetaceae</taxon>
        <taxon>Actinomyces</taxon>
    </lineage>
</organism>